<keyword evidence="3" id="KW-1185">Reference proteome</keyword>
<dbReference type="WBParaSite" id="TCONS_00008225.p1">
    <property type="protein sequence ID" value="TCONS_00008225.p1"/>
    <property type="gene ID" value="XLOC_006190"/>
</dbReference>
<feature type="compositionally biased region" description="Basic and acidic residues" evidence="1">
    <location>
        <begin position="51"/>
        <end position="67"/>
    </location>
</feature>
<evidence type="ECO:0000256" key="1">
    <source>
        <dbReference type="SAM" id="MobiDB-lite"/>
    </source>
</evidence>
<name>A0A0K0E2Y0_STRER</name>
<feature type="compositionally biased region" description="Basic and acidic residues" evidence="1">
    <location>
        <begin position="78"/>
        <end position="101"/>
    </location>
</feature>
<organism evidence="4">
    <name type="scientific">Strongyloides stercoralis</name>
    <name type="common">Threadworm</name>
    <dbReference type="NCBI Taxonomy" id="6248"/>
    <lineage>
        <taxon>Eukaryota</taxon>
        <taxon>Metazoa</taxon>
        <taxon>Ecdysozoa</taxon>
        <taxon>Nematoda</taxon>
        <taxon>Chromadorea</taxon>
        <taxon>Rhabditida</taxon>
        <taxon>Tylenchina</taxon>
        <taxon>Panagrolaimomorpha</taxon>
        <taxon>Strongyloidoidea</taxon>
        <taxon>Strongyloididae</taxon>
        <taxon>Strongyloides</taxon>
    </lineage>
</organism>
<evidence type="ECO:0000313" key="3">
    <source>
        <dbReference type="Proteomes" id="UP000035681"/>
    </source>
</evidence>
<accession>A0A0K0E2Y0</accession>
<dbReference type="AlphaFoldDB" id="A0A0K0E2Y0"/>
<evidence type="ECO:0000256" key="2">
    <source>
        <dbReference type="SAM" id="SignalP"/>
    </source>
</evidence>
<keyword evidence="2" id="KW-0732">Signal</keyword>
<evidence type="ECO:0000313" key="5">
    <source>
        <dbReference type="WBParaSite" id="TCONS_00008225.p1"/>
    </source>
</evidence>
<evidence type="ECO:0000313" key="4">
    <source>
        <dbReference type="WBParaSite" id="SSTP_0000384900.1"/>
    </source>
</evidence>
<feature type="compositionally biased region" description="Polar residues" evidence="1">
    <location>
        <begin position="116"/>
        <end position="129"/>
    </location>
</feature>
<reference evidence="4" key="1">
    <citation type="submission" date="2015-08" db="UniProtKB">
        <authorList>
            <consortium name="WormBaseParasite"/>
        </authorList>
    </citation>
    <scope>IDENTIFICATION</scope>
</reference>
<feature type="region of interest" description="Disordered" evidence="1">
    <location>
        <begin position="51"/>
        <end position="129"/>
    </location>
</feature>
<proteinExistence type="predicted"/>
<protein>
    <submittedName>
        <fullName evidence="4 5">Uncharacterized protein</fullName>
    </submittedName>
</protein>
<dbReference type="Proteomes" id="UP000035681">
    <property type="component" value="Unplaced"/>
</dbReference>
<feature type="chain" id="PRO_5005327615" evidence="2">
    <location>
        <begin position="22"/>
        <end position="129"/>
    </location>
</feature>
<feature type="signal peptide" evidence="2">
    <location>
        <begin position="1"/>
        <end position="21"/>
    </location>
</feature>
<dbReference type="WBParaSite" id="SSTP_0000384900.1">
    <property type="protein sequence ID" value="SSTP_0000384900.1"/>
    <property type="gene ID" value="SSTP_0000384900"/>
</dbReference>
<sequence>MTFLNNILFVIICILLSHINCKTKPPSSKSCKKKTSRKVVKENKEKIVDNKKQVNEENNNKSVKKEASQVASNISNMKEPEVKPLNEKETKILKNEAKADENEYPTMQDCADGFKNTPTIDTTGNDPKK</sequence>